<feature type="transmembrane region" description="Helical" evidence="8">
    <location>
        <begin position="353"/>
        <end position="371"/>
    </location>
</feature>
<gene>
    <name evidence="9" type="ORF">C9E81_15195</name>
</gene>
<organism evidence="9 10">
    <name type="scientific">Paracoccus alkanivorans</name>
    <dbReference type="NCBI Taxonomy" id="2116655"/>
    <lineage>
        <taxon>Bacteria</taxon>
        <taxon>Pseudomonadati</taxon>
        <taxon>Pseudomonadota</taxon>
        <taxon>Alphaproteobacteria</taxon>
        <taxon>Rhodobacterales</taxon>
        <taxon>Paracoccaceae</taxon>
        <taxon>Paracoccus</taxon>
    </lineage>
</organism>
<evidence type="ECO:0000313" key="10">
    <source>
        <dbReference type="Proteomes" id="UP000273516"/>
    </source>
</evidence>
<reference evidence="9 10" key="1">
    <citation type="submission" date="2018-07" db="EMBL/GenBank/DDBJ databases">
        <authorList>
            <person name="Zhang Y."/>
            <person name="Wang L."/>
            <person name="Ma S."/>
        </authorList>
    </citation>
    <scope>NUCLEOTIDE SEQUENCE [LARGE SCALE GENOMIC DNA]</scope>
    <source>
        <strain evidence="9 10">4-2</strain>
    </source>
</reference>
<keyword evidence="5 8" id="KW-0812">Transmembrane</keyword>
<dbReference type="InterPro" id="IPR050297">
    <property type="entry name" value="LipidA_mod_glycosyltrf_83"/>
</dbReference>
<keyword evidence="10" id="KW-1185">Reference proteome</keyword>
<evidence type="ECO:0000256" key="4">
    <source>
        <dbReference type="ARBA" id="ARBA00022679"/>
    </source>
</evidence>
<keyword evidence="4" id="KW-0808">Transferase</keyword>
<dbReference type="PANTHER" id="PTHR33908">
    <property type="entry name" value="MANNOSYLTRANSFERASE YKCB-RELATED"/>
    <property type="match status" value="1"/>
</dbReference>
<evidence type="ECO:0000256" key="7">
    <source>
        <dbReference type="ARBA" id="ARBA00023136"/>
    </source>
</evidence>
<feature type="transmembrane region" description="Helical" evidence="8">
    <location>
        <begin position="12"/>
        <end position="35"/>
    </location>
</feature>
<feature type="transmembrane region" description="Helical" evidence="8">
    <location>
        <begin position="297"/>
        <end position="319"/>
    </location>
</feature>
<keyword evidence="7 8" id="KW-0472">Membrane</keyword>
<dbReference type="RefSeq" id="WP_122113212.1">
    <property type="nucleotide sequence ID" value="NZ_QOKZ01000006.1"/>
</dbReference>
<dbReference type="GO" id="GO:0016763">
    <property type="term" value="F:pentosyltransferase activity"/>
    <property type="evidence" value="ECO:0007669"/>
    <property type="project" value="TreeGrafter"/>
</dbReference>
<evidence type="ECO:0000256" key="5">
    <source>
        <dbReference type="ARBA" id="ARBA00022692"/>
    </source>
</evidence>
<dbReference type="PANTHER" id="PTHR33908:SF11">
    <property type="entry name" value="MEMBRANE PROTEIN"/>
    <property type="match status" value="1"/>
</dbReference>
<keyword evidence="6 8" id="KW-1133">Transmembrane helix</keyword>
<comment type="subcellular location">
    <subcellularLocation>
        <location evidence="1">Cell membrane</location>
        <topology evidence="1">Multi-pass membrane protein</topology>
    </subcellularLocation>
</comment>
<evidence type="ECO:0000313" key="9">
    <source>
        <dbReference type="EMBL" id="RMC33657.1"/>
    </source>
</evidence>
<keyword evidence="2" id="KW-1003">Cell membrane</keyword>
<comment type="caution">
    <text evidence="9">The sequence shown here is derived from an EMBL/GenBank/DDBJ whole genome shotgun (WGS) entry which is preliminary data.</text>
</comment>
<dbReference type="Proteomes" id="UP000273516">
    <property type="component" value="Unassembled WGS sequence"/>
</dbReference>
<dbReference type="GO" id="GO:0009103">
    <property type="term" value="P:lipopolysaccharide biosynthetic process"/>
    <property type="evidence" value="ECO:0007669"/>
    <property type="project" value="UniProtKB-ARBA"/>
</dbReference>
<sequence length="499" mass="53726">MTPLAPPRPRGLGGEGAAILVLGCLIALAAILRFWNIGGQSLWLDELWTAAQSDPGLAFGQWLEEWILGDVHPPLYIYLMRQWQQFFGAGEISLRLPSVLFSLGFIGTAALIPGWTSSPFRRWLLAGWFACTPAAVIYAQEARVYALLLMLSAAAVLLSVAIARRIEAGQPILRPCLALSAVILVAEYSHYFGALVGFGCFAALTGFAVIRDRSRLGTILVSGSMALLLFLPWLIFHAAHITDQLSGSFWITNNWERSLSQAARLAVGLPLLCAVMAAAIMLAFAARPGRLCRADGFVPVVALALMLGGALLISLHTPVITDRNLLILLPPFFLLAVTLIDRLRMVLPGGLRFLAVVVGIAVPVIGLGASAQRLSAEVKDQWREAAAQVTGLPGCGQAILPVYRWPEEFYAYYLPPADRPHLNSVTLEQGAFGLATAWMPLVSIGTCPLLIWAGHVGGDALTGEVAQALGIPRDRIVVARTKGHMLLLDHRDLERASGS</sequence>
<evidence type="ECO:0000256" key="3">
    <source>
        <dbReference type="ARBA" id="ARBA00022676"/>
    </source>
</evidence>
<name>A0A3M0MQS8_9RHOB</name>
<accession>A0A3M0MQS8</accession>
<dbReference type="EMBL" id="QOKZ01000006">
    <property type="protein sequence ID" value="RMC33657.1"/>
    <property type="molecule type" value="Genomic_DNA"/>
</dbReference>
<feature type="transmembrane region" description="Helical" evidence="8">
    <location>
        <begin position="192"/>
        <end position="210"/>
    </location>
</feature>
<evidence type="ECO:0000256" key="6">
    <source>
        <dbReference type="ARBA" id="ARBA00022989"/>
    </source>
</evidence>
<feature type="transmembrane region" description="Helical" evidence="8">
    <location>
        <begin position="262"/>
        <end position="285"/>
    </location>
</feature>
<dbReference type="AlphaFoldDB" id="A0A3M0MQS8"/>
<evidence type="ECO:0000256" key="1">
    <source>
        <dbReference type="ARBA" id="ARBA00004651"/>
    </source>
</evidence>
<dbReference type="OrthoDB" id="559425at2"/>
<proteinExistence type="predicted"/>
<feature type="transmembrane region" description="Helical" evidence="8">
    <location>
        <begin position="145"/>
        <end position="164"/>
    </location>
</feature>
<protein>
    <submittedName>
        <fullName evidence="9">Uncharacterized protein</fullName>
    </submittedName>
</protein>
<dbReference type="GO" id="GO:0005886">
    <property type="term" value="C:plasma membrane"/>
    <property type="evidence" value="ECO:0007669"/>
    <property type="project" value="UniProtKB-SubCell"/>
</dbReference>
<feature type="transmembrane region" description="Helical" evidence="8">
    <location>
        <begin position="96"/>
        <end position="116"/>
    </location>
</feature>
<keyword evidence="3" id="KW-0328">Glycosyltransferase</keyword>
<feature type="transmembrane region" description="Helical" evidence="8">
    <location>
        <begin position="123"/>
        <end position="139"/>
    </location>
</feature>
<feature type="transmembrane region" description="Helical" evidence="8">
    <location>
        <begin position="217"/>
        <end position="242"/>
    </location>
</feature>
<evidence type="ECO:0000256" key="2">
    <source>
        <dbReference type="ARBA" id="ARBA00022475"/>
    </source>
</evidence>
<evidence type="ECO:0000256" key="8">
    <source>
        <dbReference type="SAM" id="Phobius"/>
    </source>
</evidence>